<dbReference type="PANTHER" id="PTHR11733">
    <property type="entry name" value="ZINC METALLOPROTEASE FAMILY M13 NEPRILYSIN-RELATED"/>
    <property type="match status" value="1"/>
</dbReference>
<accession>A0A9D4SNN9</accession>
<dbReference type="GO" id="GO:0016485">
    <property type="term" value="P:protein processing"/>
    <property type="evidence" value="ECO:0007669"/>
    <property type="project" value="TreeGrafter"/>
</dbReference>
<comment type="caution">
    <text evidence="3">The sequence shown here is derived from an EMBL/GenBank/DDBJ whole genome shotgun (WGS) entry which is preliminary data.</text>
</comment>
<evidence type="ECO:0000313" key="4">
    <source>
        <dbReference type="Proteomes" id="UP000821837"/>
    </source>
</evidence>
<gene>
    <name evidence="3" type="ORF">HPB52_014450</name>
</gene>
<feature type="domain" description="Peptidase M13 N-terminal" evidence="2">
    <location>
        <begin position="207"/>
        <end position="353"/>
    </location>
</feature>
<evidence type="ECO:0000313" key="3">
    <source>
        <dbReference type="EMBL" id="KAH7935881.1"/>
    </source>
</evidence>
<dbReference type="GO" id="GO:0005886">
    <property type="term" value="C:plasma membrane"/>
    <property type="evidence" value="ECO:0007669"/>
    <property type="project" value="TreeGrafter"/>
</dbReference>
<reference evidence="3" key="1">
    <citation type="journal article" date="2020" name="Cell">
        <title>Large-Scale Comparative Analyses of Tick Genomes Elucidate Their Genetic Diversity and Vector Capacities.</title>
        <authorList>
            <consortium name="Tick Genome and Microbiome Consortium (TIGMIC)"/>
            <person name="Jia N."/>
            <person name="Wang J."/>
            <person name="Shi W."/>
            <person name="Du L."/>
            <person name="Sun Y."/>
            <person name="Zhan W."/>
            <person name="Jiang J.F."/>
            <person name="Wang Q."/>
            <person name="Zhang B."/>
            <person name="Ji P."/>
            <person name="Bell-Sakyi L."/>
            <person name="Cui X.M."/>
            <person name="Yuan T.T."/>
            <person name="Jiang B.G."/>
            <person name="Yang W.F."/>
            <person name="Lam T.T."/>
            <person name="Chang Q.C."/>
            <person name="Ding S.J."/>
            <person name="Wang X.J."/>
            <person name="Zhu J.G."/>
            <person name="Ruan X.D."/>
            <person name="Zhao L."/>
            <person name="Wei J.T."/>
            <person name="Ye R.Z."/>
            <person name="Que T.C."/>
            <person name="Du C.H."/>
            <person name="Zhou Y.H."/>
            <person name="Cheng J.X."/>
            <person name="Dai P.F."/>
            <person name="Guo W.B."/>
            <person name="Han X.H."/>
            <person name="Huang E.J."/>
            <person name="Li L.F."/>
            <person name="Wei W."/>
            <person name="Gao Y.C."/>
            <person name="Liu J.Z."/>
            <person name="Shao H.Z."/>
            <person name="Wang X."/>
            <person name="Wang C.C."/>
            <person name="Yang T.C."/>
            <person name="Huo Q.B."/>
            <person name="Li W."/>
            <person name="Chen H.Y."/>
            <person name="Chen S.E."/>
            <person name="Zhou L.G."/>
            <person name="Ni X.B."/>
            <person name="Tian J.H."/>
            <person name="Sheng Y."/>
            <person name="Liu T."/>
            <person name="Pan Y.S."/>
            <person name="Xia L.Y."/>
            <person name="Li J."/>
            <person name="Zhao F."/>
            <person name="Cao W.C."/>
        </authorList>
    </citation>
    <scope>NUCLEOTIDE SEQUENCE</scope>
    <source>
        <strain evidence="3">Rsan-2018</strain>
    </source>
</reference>
<dbReference type="SUPFAM" id="SSF55486">
    <property type="entry name" value="Metalloproteases ('zincins'), catalytic domain"/>
    <property type="match status" value="1"/>
</dbReference>
<feature type="domain" description="Peptidase M13 N-terminal" evidence="2">
    <location>
        <begin position="12"/>
        <end position="190"/>
    </location>
</feature>
<dbReference type="Gene3D" id="1.10.1380.10">
    <property type="entry name" value="Neutral endopeptidase , domain2"/>
    <property type="match status" value="2"/>
</dbReference>
<comment type="similarity">
    <text evidence="1">Belongs to the peptidase M13 family.</text>
</comment>
<evidence type="ECO:0000256" key="1">
    <source>
        <dbReference type="ARBA" id="ARBA00007357"/>
    </source>
</evidence>
<dbReference type="PROSITE" id="PS51885">
    <property type="entry name" value="NEPRILYSIN"/>
    <property type="match status" value="1"/>
</dbReference>
<name>A0A9D4SNN9_RHISA</name>
<dbReference type="PANTHER" id="PTHR11733:SF237">
    <property type="entry name" value="NEPRILYSIN-LIKE 4"/>
    <property type="match status" value="1"/>
</dbReference>
<dbReference type="VEuPathDB" id="VectorBase:RSAN_028929"/>
<dbReference type="EMBL" id="JABSTV010001255">
    <property type="protein sequence ID" value="KAH7935881.1"/>
    <property type="molecule type" value="Genomic_DNA"/>
</dbReference>
<keyword evidence="4" id="KW-1185">Reference proteome</keyword>
<protein>
    <recommendedName>
        <fullName evidence="2">Peptidase M13 N-terminal domain-containing protein</fullName>
    </recommendedName>
</protein>
<proteinExistence type="inferred from homology"/>
<sequence length="455" mass="52767">MILDSLDTTVDPCQDFYSFACGGWLNKTKIPKTKSSYGSFNSLNDELLKTLKGILEGIPIVKGKHQNVTDKAAVAYHACKSVTKVCDRIDVVYDIMNASALGDWPITKTSISDIKNLTNCSDLLLRTGFGPILRYDIGRDSKNLTNYVIQIDQMTFPVVGRNQLIHPNKTENKRIMKAYKRLVEATLAFMTFSINLLNWEFSKADILLTEDETVELYSMDYYKKLVDFLESTKPALLFNYIGLRIMFLWAPHASRDIRDALFGVKKATSGIQEMPPRWKECTNLINSAMMEVTGYLYVKEKFSPEAKSEVEDLVSRLKDIFKSSLEQNQWMDNETKEKALLKLNQMESKIAYPKWGLNMTFLEELYHYEYFKVYSTSTDFHGSQFDANGRLEQWWTNETRKKFDKRALCFKHQYGSITVKRLNMTVWCNKAREGYLRELIQYDPHTPNRYRQGNI</sequence>
<dbReference type="Pfam" id="PF05649">
    <property type="entry name" value="Peptidase_M13_N"/>
    <property type="match status" value="2"/>
</dbReference>
<dbReference type="GO" id="GO:0004222">
    <property type="term" value="F:metalloendopeptidase activity"/>
    <property type="evidence" value="ECO:0007669"/>
    <property type="project" value="InterPro"/>
</dbReference>
<evidence type="ECO:0000259" key="2">
    <source>
        <dbReference type="Pfam" id="PF05649"/>
    </source>
</evidence>
<dbReference type="InterPro" id="IPR024079">
    <property type="entry name" value="MetalloPept_cat_dom_sf"/>
</dbReference>
<dbReference type="Proteomes" id="UP000821837">
    <property type="component" value="Unassembled WGS sequence"/>
</dbReference>
<reference evidence="3" key="2">
    <citation type="submission" date="2021-09" db="EMBL/GenBank/DDBJ databases">
        <authorList>
            <person name="Jia N."/>
            <person name="Wang J."/>
            <person name="Shi W."/>
            <person name="Du L."/>
            <person name="Sun Y."/>
            <person name="Zhan W."/>
            <person name="Jiang J."/>
            <person name="Wang Q."/>
            <person name="Zhang B."/>
            <person name="Ji P."/>
            <person name="Sakyi L.B."/>
            <person name="Cui X."/>
            <person name="Yuan T."/>
            <person name="Jiang B."/>
            <person name="Yang W."/>
            <person name="Lam T.T.-Y."/>
            <person name="Chang Q."/>
            <person name="Ding S."/>
            <person name="Wang X."/>
            <person name="Zhu J."/>
            <person name="Ruan X."/>
            <person name="Zhao L."/>
            <person name="Wei J."/>
            <person name="Que T."/>
            <person name="Du C."/>
            <person name="Cheng J."/>
            <person name="Dai P."/>
            <person name="Han X."/>
            <person name="Huang E."/>
            <person name="Gao Y."/>
            <person name="Liu J."/>
            <person name="Shao H."/>
            <person name="Ye R."/>
            <person name="Li L."/>
            <person name="Wei W."/>
            <person name="Wang X."/>
            <person name="Wang C."/>
            <person name="Huo Q."/>
            <person name="Li W."/>
            <person name="Guo W."/>
            <person name="Chen H."/>
            <person name="Chen S."/>
            <person name="Zhou L."/>
            <person name="Zhou L."/>
            <person name="Ni X."/>
            <person name="Tian J."/>
            <person name="Zhou Y."/>
            <person name="Sheng Y."/>
            <person name="Liu T."/>
            <person name="Pan Y."/>
            <person name="Xia L."/>
            <person name="Li J."/>
            <person name="Zhao F."/>
            <person name="Cao W."/>
        </authorList>
    </citation>
    <scope>NUCLEOTIDE SEQUENCE</scope>
    <source>
        <strain evidence="3">Rsan-2018</strain>
        <tissue evidence="3">Larvae</tissue>
    </source>
</reference>
<organism evidence="3 4">
    <name type="scientific">Rhipicephalus sanguineus</name>
    <name type="common">Brown dog tick</name>
    <name type="synonym">Ixodes sanguineus</name>
    <dbReference type="NCBI Taxonomy" id="34632"/>
    <lineage>
        <taxon>Eukaryota</taxon>
        <taxon>Metazoa</taxon>
        <taxon>Ecdysozoa</taxon>
        <taxon>Arthropoda</taxon>
        <taxon>Chelicerata</taxon>
        <taxon>Arachnida</taxon>
        <taxon>Acari</taxon>
        <taxon>Parasitiformes</taxon>
        <taxon>Ixodida</taxon>
        <taxon>Ixodoidea</taxon>
        <taxon>Ixodidae</taxon>
        <taxon>Rhipicephalinae</taxon>
        <taxon>Rhipicephalus</taxon>
        <taxon>Rhipicephalus</taxon>
    </lineage>
</organism>
<dbReference type="AlphaFoldDB" id="A0A9D4SNN9"/>
<dbReference type="InterPro" id="IPR008753">
    <property type="entry name" value="Peptidase_M13_N"/>
</dbReference>
<dbReference type="InterPro" id="IPR000718">
    <property type="entry name" value="Peptidase_M13"/>
</dbReference>
<dbReference type="CDD" id="cd08662">
    <property type="entry name" value="M13"/>
    <property type="match status" value="1"/>
</dbReference>
<dbReference type="InterPro" id="IPR042089">
    <property type="entry name" value="Peptidase_M13_dom_2"/>
</dbReference>
<dbReference type="Gene3D" id="3.40.390.10">
    <property type="entry name" value="Collagenase (Catalytic Domain)"/>
    <property type="match status" value="3"/>
</dbReference>